<reference evidence="3 4" key="1">
    <citation type="journal article" date="2023" name="BMC Biol.">
        <title>The compact genome of the sponge Oopsacas minuta (Hexactinellida) is lacking key metazoan core genes.</title>
        <authorList>
            <person name="Santini S."/>
            <person name="Schenkelaars Q."/>
            <person name="Jourda C."/>
            <person name="Duchesne M."/>
            <person name="Belahbib H."/>
            <person name="Rocher C."/>
            <person name="Selva M."/>
            <person name="Riesgo A."/>
            <person name="Vervoort M."/>
            <person name="Leys S.P."/>
            <person name="Kodjabachian L."/>
            <person name="Le Bivic A."/>
            <person name="Borchiellini C."/>
            <person name="Claverie J.M."/>
            <person name="Renard E."/>
        </authorList>
    </citation>
    <scope>NUCLEOTIDE SEQUENCE [LARGE SCALE GENOMIC DNA]</scope>
    <source>
        <strain evidence="3">SPO-2</strain>
    </source>
</reference>
<protein>
    <submittedName>
        <fullName evidence="3">TM2 domain-containing protein 3-like</fullName>
    </submittedName>
</protein>
<gene>
    <name evidence="3" type="ORF">LOD99_7333</name>
</gene>
<proteinExistence type="predicted"/>
<keyword evidence="1" id="KW-1133">Transmembrane helix</keyword>
<comment type="caution">
    <text evidence="3">The sequence shown here is derived from an EMBL/GenBank/DDBJ whole genome shotgun (WGS) entry which is preliminary data.</text>
</comment>
<sequence>MHLSILFIILSLSLPVVVSKQCEYITDCTGVPIHNESIYVRCYDGQCQCKTDDYCFQYTPDSDYPCTILKVCNEYSHTTDTCTNPNGYDWRTAFILSLLLSGTGAANFYINRYELAVPQLFLLTLAFVLQVTIICIRLWARKKKVDEDGFLCVMCCSAMILTIILLVIVLTSVTWWIVDTVLIYLNQRLDGNGCHLSKSS</sequence>
<evidence type="ECO:0000256" key="2">
    <source>
        <dbReference type="SAM" id="SignalP"/>
    </source>
</evidence>
<evidence type="ECO:0000313" key="4">
    <source>
        <dbReference type="Proteomes" id="UP001165289"/>
    </source>
</evidence>
<keyword evidence="1" id="KW-0472">Membrane</keyword>
<feature type="transmembrane region" description="Helical" evidence="1">
    <location>
        <begin position="120"/>
        <end position="139"/>
    </location>
</feature>
<dbReference type="AlphaFoldDB" id="A0AAV7JTK4"/>
<feature type="signal peptide" evidence="2">
    <location>
        <begin position="1"/>
        <end position="19"/>
    </location>
</feature>
<keyword evidence="1" id="KW-0812">Transmembrane</keyword>
<dbReference type="Proteomes" id="UP001165289">
    <property type="component" value="Unassembled WGS sequence"/>
</dbReference>
<keyword evidence="2" id="KW-0732">Signal</keyword>
<accession>A0AAV7JTK4</accession>
<feature type="chain" id="PRO_5043339112" evidence="2">
    <location>
        <begin position="20"/>
        <end position="200"/>
    </location>
</feature>
<evidence type="ECO:0000313" key="3">
    <source>
        <dbReference type="EMBL" id="KAI6652318.1"/>
    </source>
</evidence>
<evidence type="ECO:0000256" key="1">
    <source>
        <dbReference type="SAM" id="Phobius"/>
    </source>
</evidence>
<organism evidence="3 4">
    <name type="scientific">Oopsacas minuta</name>
    <dbReference type="NCBI Taxonomy" id="111878"/>
    <lineage>
        <taxon>Eukaryota</taxon>
        <taxon>Metazoa</taxon>
        <taxon>Porifera</taxon>
        <taxon>Hexactinellida</taxon>
        <taxon>Hexasterophora</taxon>
        <taxon>Lyssacinosida</taxon>
        <taxon>Leucopsacidae</taxon>
        <taxon>Oopsacas</taxon>
    </lineage>
</organism>
<dbReference type="EMBL" id="JAKMXF010000299">
    <property type="protein sequence ID" value="KAI6652318.1"/>
    <property type="molecule type" value="Genomic_DNA"/>
</dbReference>
<name>A0AAV7JTK4_9METZ</name>
<feature type="transmembrane region" description="Helical" evidence="1">
    <location>
        <begin position="151"/>
        <end position="178"/>
    </location>
</feature>
<keyword evidence="4" id="KW-1185">Reference proteome</keyword>